<dbReference type="STRING" id="188932.AY601_4277"/>
<protein>
    <submittedName>
        <fullName evidence="2">Putative superfamily III holin-X</fullName>
    </submittedName>
</protein>
<comment type="caution">
    <text evidence="2">The sequence shown here is derived from an EMBL/GenBank/DDBJ whole genome shotgun (WGS) entry which is preliminary data.</text>
</comment>
<feature type="transmembrane region" description="Helical" evidence="1">
    <location>
        <begin position="42"/>
        <end position="67"/>
    </location>
</feature>
<dbReference type="RefSeq" id="WP_111632838.1">
    <property type="nucleotide sequence ID" value="NZ_QLLR01000003.1"/>
</dbReference>
<feature type="transmembrane region" description="Helical" evidence="1">
    <location>
        <begin position="73"/>
        <end position="94"/>
    </location>
</feature>
<dbReference type="InterPro" id="IPR009937">
    <property type="entry name" value="Phage_holin_3_6"/>
</dbReference>
<sequence length="126" mass="14440">MEEKKEKNIEELFSQAKTYLDTRIEYARLGLIKRSAKVFADLITNAIVGVCFVLAFILGTVTLALFLSTLFASYTAGFGCVSLLYLFLAIIVYVTKEKFIEKAIVNFTIRKYFKKLQEDEEDEQKV</sequence>
<keyword evidence="1" id="KW-0812">Transmembrane</keyword>
<dbReference type="Pfam" id="PF07332">
    <property type="entry name" value="Phage_holin_3_6"/>
    <property type="match status" value="1"/>
</dbReference>
<dbReference type="OrthoDB" id="675470at2"/>
<dbReference type="AlphaFoldDB" id="A0A327SY87"/>
<organism evidence="2 3">
    <name type="scientific">Pedobacter cryoconitis</name>
    <dbReference type="NCBI Taxonomy" id="188932"/>
    <lineage>
        <taxon>Bacteria</taxon>
        <taxon>Pseudomonadati</taxon>
        <taxon>Bacteroidota</taxon>
        <taxon>Sphingobacteriia</taxon>
        <taxon>Sphingobacteriales</taxon>
        <taxon>Sphingobacteriaceae</taxon>
        <taxon>Pedobacter</taxon>
    </lineage>
</organism>
<keyword evidence="1" id="KW-0472">Membrane</keyword>
<accession>A0A327SY87</accession>
<gene>
    <name evidence="2" type="ORF">LY11_01248</name>
</gene>
<evidence type="ECO:0000313" key="3">
    <source>
        <dbReference type="Proteomes" id="UP000249754"/>
    </source>
</evidence>
<dbReference type="EMBL" id="QLLR01000003">
    <property type="protein sequence ID" value="RAJ34356.1"/>
    <property type="molecule type" value="Genomic_DNA"/>
</dbReference>
<dbReference type="Proteomes" id="UP000249754">
    <property type="component" value="Unassembled WGS sequence"/>
</dbReference>
<evidence type="ECO:0000313" key="2">
    <source>
        <dbReference type="EMBL" id="RAJ34356.1"/>
    </source>
</evidence>
<reference evidence="2 3" key="1">
    <citation type="submission" date="2018-06" db="EMBL/GenBank/DDBJ databases">
        <title>Genomic Encyclopedia of Archaeal and Bacterial Type Strains, Phase II (KMG-II): from individual species to whole genera.</title>
        <authorList>
            <person name="Goeker M."/>
        </authorList>
    </citation>
    <scope>NUCLEOTIDE SEQUENCE [LARGE SCALE GENOMIC DNA]</scope>
    <source>
        <strain evidence="2 3">DSM 14825</strain>
    </source>
</reference>
<proteinExistence type="predicted"/>
<evidence type="ECO:0000256" key="1">
    <source>
        <dbReference type="SAM" id="Phobius"/>
    </source>
</evidence>
<keyword evidence="1" id="KW-1133">Transmembrane helix</keyword>
<name>A0A327SY87_9SPHI</name>